<reference evidence="1 2" key="1">
    <citation type="submission" date="2017-07" db="EMBL/GenBank/DDBJ databases">
        <title>Paenibacillus herberti R33 genome sequencing and assembly.</title>
        <authorList>
            <person name="Su W."/>
        </authorList>
    </citation>
    <scope>NUCLEOTIDE SEQUENCE [LARGE SCALE GENOMIC DNA]</scope>
    <source>
        <strain evidence="1 2">R33</strain>
    </source>
</reference>
<sequence length="526" mass="54484">MDLNISSKDALISNRPHNADHCKPCKKTKKPCLVSFTPLQADIFEGLLDNLAAAIQNSFVPPAGPLPAVLKVLQNLIVELPLTLSAQADLLAATELAINAYQQSEGWSSAAVASTQIVLTDLYALSLVACVSSTVKDGWVIRVRLAETNLAGIESGVPPVISGTTLVFDGGNQTMDLSFNNTTGLPTRGVIAGIGFVSPGIPVTTTGGVENVSIVLADNTGGNNYAFSMPRAGTLTAMTASFFPANVNIEGPPITILAQLCRALPSDSPYTPFVPIPDTTIQLIPSLSGDVSGINCAGSLNGLNITLNPEDRLILLFTVFTIGTATADPATILGSGSGVLSIAPVNAPPTANVPIIPLASHLPISLNFNNTGTSTSAGIVGFGFSDNEPFQSSTSPIIVNPLINGFTSPLAEGGTITSISAYFGVQSNQAVQQPLTVFVELYRYTTANSTAIPIANTQFTLPVLPIGTYTTTSPSTHRIFTPTQIITVGVGERLVMVFTAQTNPTLNGGSIVAWASGGISIALVQP</sequence>
<protein>
    <submittedName>
        <fullName evidence="1">Uncharacterized protein</fullName>
    </submittedName>
</protein>
<dbReference type="OrthoDB" id="2620554at2"/>
<accession>A0A229P586</accession>
<keyword evidence="2" id="KW-1185">Reference proteome</keyword>
<proteinExistence type="predicted"/>
<evidence type="ECO:0000313" key="2">
    <source>
        <dbReference type="Proteomes" id="UP000215145"/>
    </source>
</evidence>
<organism evidence="1 2">
    <name type="scientific">Paenibacillus herberti</name>
    <dbReference type="NCBI Taxonomy" id="1619309"/>
    <lineage>
        <taxon>Bacteria</taxon>
        <taxon>Bacillati</taxon>
        <taxon>Bacillota</taxon>
        <taxon>Bacilli</taxon>
        <taxon>Bacillales</taxon>
        <taxon>Paenibacillaceae</taxon>
        <taxon>Paenibacillus</taxon>
    </lineage>
</organism>
<dbReference type="Proteomes" id="UP000215145">
    <property type="component" value="Unassembled WGS sequence"/>
</dbReference>
<comment type="caution">
    <text evidence="1">The sequence shown here is derived from an EMBL/GenBank/DDBJ whole genome shotgun (WGS) entry which is preliminary data.</text>
</comment>
<dbReference type="EMBL" id="NMUQ01000001">
    <property type="protein sequence ID" value="OXM17221.1"/>
    <property type="molecule type" value="Genomic_DNA"/>
</dbReference>
<gene>
    <name evidence="1" type="ORF">CGZ75_11610</name>
</gene>
<evidence type="ECO:0000313" key="1">
    <source>
        <dbReference type="EMBL" id="OXM17221.1"/>
    </source>
</evidence>
<dbReference type="AlphaFoldDB" id="A0A229P586"/>
<dbReference type="RefSeq" id="WP_089524296.1">
    <property type="nucleotide sequence ID" value="NZ_NMUQ01000001.1"/>
</dbReference>
<name>A0A229P586_9BACL</name>